<dbReference type="EMBL" id="JBHSQO010000020">
    <property type="protein sequence ID" value="MFC6091715.1"/>
    <property type="molecule type" value="Genomic_DNA"/>
</dbReference>
<feature type="signal peptide" evidence="2">
    <location>
        <begin position="1"/>
        <end position="19"/>
    </location>
</feature>
<keyword evidence="4" id="KW-1185">Reference proteome</keyword>
<proteinExistence type="predicted"/>
<evidence type="ECO:0000313" key="4">
    <source>
        <dbReference type="Proteomes" id="UP001596220"/>
    </source>
</evidence>
<feature type="compositionally biased region" description="Polar residues" evidence="1">
    <location>
        <begin position="56"/>
        <end position="68"/>
    </location>
</feature>
<comment type="caution">
    <text evidence="3">The sequence shown here is derived from an EMBL/GenBank/DDBJ whole genome shotgun (WGS) entry which is preliminary data.</text>
</comment>
<keyword evidence="2" id="KW-0732">Signal</keyword>
<feature type="region of interest" description="Disordered" evidence="1">
    <location>
        <begin position="44"/>
        <end position="68"/>
    </location>
</feature>
<sequence>MAVLAGVAVVISPAASATAGGPGSVQADTVSAQAGQVSAMGAACGRTAPDRDDSSWPRQTAGVSANMREGSSTTCDVAGWADNRDQLDYHCWTSGQNGTWTYLTNVTDGTTGWVKDSLLPRNGSSVDCEF</sequence>
<accession>A0ABW1P9G1</accession>
<evidence type="ECO:0000313" key="3">
    <source>
        <dbReference type="EMBL" id="MFC6091715.1"/>
    </source>
</evidence>
<dbReference type="RefSeq" id="WP_380638016.1">
    <property type="nucleotide sequence ID" value="NZ_JBHSQO010000020.1"/>
</dbReference>
<evidence type="ECO:0000256" key="2">
    <source>
        <dbReference type="SAM" id="SignalP"/>
    </source>
</evidence>
<gene>
    <name evidence="3" type="ORF">ACFP3R_20795</name>
</gene>
<feature type="chain" id="PRO_5045771518" evidence="2">
    <location>
        <begin position="20"/>
        <end position="130"/>
    </location>
</feature>
<protein>
    <submittedName>
        <fullName evidence="3">SH3 domain-containing protein</fullName>
    </submittedName>
</protein>
<dbReference type="Gene3D" id="2.30.30.40">
    <property type="entry name" value="SH3 Domains"/>
    <property type="match status" value="1"/>
</dbReference>
<reference evidence="4" key="1">
    <citation type="journal article" date="2019" name="Int. J. Syst. Evol. Microbiol.">
        <title>The Global Catalogue of Microorganisms (GCM) 10K type strain sequencing project: providing services to taxonomists for standard genome sequencing and annotation.</title>
        <authorList>
            <consortium name="The Broad Institute Genomics Platform"/>
            <consortium name="The Broad Institute Genome Sequencing Center for Infectious Disease"/>
            <person name="Wu L."/>
            <person name="Ma J."/>
        </authorList>
    </citation>
    <scope>NUCLEOTIDE SEQUENCE [LARGE SCALE GENOMIC DNA]</scope>
    <source>
        <strain evidence="4">CGMCC 4.7246</strain>
    </source>
</reference>
<evidence type="ECO:0000256" key="1">
    <source>
        <dbReference type="SAM" id="MobiDB-lite"/>
    </source>
</evidence>
<name>A0ABW1P9G1_9PSEU</name>
<dbReference type="Proteomes" id="UP001596220">
    <property type="component" value="Unassembled WGS sequence"/>
</dbReference>
<organism evidence="3 4">
    <name type="scientific">Saccharothrix lopnurensis</name>
    <dbReference type="NCBI Taxonomy" id="1670621"/>
    <lineage>
        <taxon>Bacteria</taxon>
        <taxon>Bacillati</taxon>
        <taxon>Actinomycetota</taxon>
        <taxon>Actinomycetes</taxon>
        <taxon>Pseudonocardiales</taxon>
        <taxon>Pseudonocardiaceae</taxon>
        <taxon>Saccharothrix</taxon>
    </lineage>
</organism>